<evidence type="ECO:0000313" key="4">
    <source>
        <dbReference type="EMBL" id="SUZ77765.1"/>
    </source>
</evidence>
<dbReference type="GO" id="GO:0046047">
    <property type="term" value="P:TTP catabolic process"/>
    <property type="evidence" value="ECO:0007669"/>
    <property type="project" value="TreeGrafter"/>
</dbReference>
<dbReference type="NCBIfam" id="TIGR00444">
    <property type="entry name" value="mazG"/>
    <property type="match status" value="1"/>
</dbReference>
<dbReference type="AlphaFoldDB" id="A0A381QEK2"/>
<dbReference type="InterPro" id="IPR011551">
    <property type="entry name" value="NTP_PyrPHydrolase_MazG"/>
</dbReference>
<feature type="domain" description="NTP pyrophosphohydrolase MazG-like" evidence="3">
    <location>
        <begin position="177"/>
        <end position="235"/>
    </location>
</feature>
<evidence type="ECO:0000256" key="2">
    <source>
        <dbReference type="SAM" id="MobiDB-lite"/>
    </source>
</evidence>
<dbReference type="GO" id="GO:0046081">
    <property type="term" value="P:dUTP catabolic process"/>
    <property type="evidence" value="ECO:0007669"/>
    <property type="project" value="TreeGrafter"/>
</dbReference>
<gene>
    <name evidence="4" type="ORF">METZ01_LOCUS30619</name>
</gene>
<protein>
    <recommendedName>
        <fullName evidence="3">NTP pyrophosphohydrolase MazG-like domain-containing protein</fullName>
    </recommendedName>
</protein>
<dbReference type="PANTHER" id="PTHR30522">
    <property type="entry name" value="NUCLEOSIDE TRIPHOSPHATE PYROPHOSPHOHYDROLASE"/>
    <property type="match status" value="1"/>
</dbReference>
<dbReference type="InterPro" id="IPR048011">
    <property type="entry name" value="NTP-PPase_MazG-like_C"/>
</dbReference>
<dbReference type="Pfam" id="PF03819">
    <property type="entry name" value="MazG"/>
    <property type="match status" value="2"/>
</dbReference>
<dbReference type="Gene3D" id="1.10.287.1080">
    <property type="entry name" value="MazG-like"/>
    <property type="match status" value="2"/>
</dbReference>
<accession>A0A381QEK2</accession>
<name>A0A381QEK2_9ZZZZ</name>
<feature type="region of interest" description="Disordered" evidence="2">
    <location>
        <begin position="107"/>
        <end position="132"/>
    </location>
</feature>
<dbReference type="FunFam" id="1.10.287.1080:FF:000001">
    <property type="entry name" value="Nucleoside triphosphate pyrophosphohydrolase"/>
    <property type="match status" value="1"/>
</dbReference>
<dbReference type="CDD" id="cd11529">
    <property type="entry name" value="NTP-PPase_MazG_Cterm"/>
    <property type="match status" value="1"/>
</dbReference>
<dbReference type="GO" id="GO:0046061">
    <property type="term" value="P:dATP catabolic process"/>
    <property type="evidence" value="ECO:0007669"/>
    <property type="project" value="TreeGrafter"/>
</dbReference>
<dbReference type="GO" id="GO:0006203">
    <property type="term" value="P:dGTP catabolic process"/>
    <property type="evidence" value="ECO:0007669"/>
    <property type="project" value="TreeGrafter"/>
</dbReference>
<feature type="domain" description="NTP pyrophosphohydrolase MazG-like" evidence="3">
    <location>
        <begin position="30"/>
        <end position="103"/>
    </location>
</feature>
<dbReference type="NCBIfam" id="NF007113">
    <property type="entry name" value="PRK09562.1"/>
    <property type="match status" value="1"/>
</dbReference>
<dbReference type="GO" id="GO:0046076">
    <property type="term" value="P:dTTP catabolic process"/>
    <property type="evidence" value="ECO:0007669"/>
    <property type="project" value="TreeGrafter"/>
</dbReference>
<evidence type="ECO:0000256" key="1">
    <source>
        <dbReference type="SAM" id="Coils"/>
    </source>
</evidence>
<keyword evidence="1" id="KW-0175">Coiled coil</keyword>
<dbReference type="GO" id="GO:0046052">
    <property type="term" value="P:UTP catabolic process"/>
    <property type="evidence" value="ECO:0007669"/>
    <property type="project" value="TreeGrafter"/>
</dbReference>
<dbReference type="InterPro" id="IPR004518">
    <property type="entry name" value="MazG-like_dom"/>
</dbReference>
<reference evidence="4" key="1">
    <citation type="submission" date="2018-05" db="EMBL/GenBank/DDBJ databases">
        <authorList>
            <person name="Lanie J.A."/>
            <person name="Ng W.-L."/>
            <person name="Kazmierczak K.M."/>
            <person name="Andrzejewski T.M."/>
            <person name="Davidsen T.M."/>
            <person name="Wayne K.J."/>
            <person name="Tettelin H."/>
            <person name="Glass J.I."/>
            <person name="Rusch D."/>
            <person name="Podicherti R."/>
            <person name="Tsui H.-C.T."/>
            <person name="Winkler M.E."/>
        </authorList>
    </citation>
    <scope>NUCLEOTIDE SEQUENCE</scope>
</reference>
<dbReference type="GO" id="GO:0047429">
    <property type="term" value="F:nucleoside triphosphate diphosphatase activity"/>
    <property type="evidence" value="ECO:0007669"/>
    <property type="project" value="InterPro"/>
</dbReference>
<dbReference type="GO" id="GO:0006950">
    <property type="term" value="P:response to stress"/>
    <property type="evidence" value="ECO:0007669"/>
    <property type="project" value="UniProtKB-ARBA"/>
</dbReference>
<dbReference type="FunFam" id="1.10.287.1080:FF:000003">
    <property type="entry name" value="Nucleoside triphosphate pyrophosphohydrolase"/>
    <property type="match status" value="1"/>
</dbReference>
<proteinExistence type="predicted"/>
<organism evidence="4">
    <name type="scientific">marine metagenome</name>
    <dbReference type="NCBI Taxonomy" id="408172"/>
    <lineage>
        <taxon>unclassified sequences</taxon>
        <taxon>metagenomes</taxon>
        <taxon>ecological metagenomes</taxon>
    </lineage>
</organism>
<feature type="coiled-coil region" evidence="1">
    <location>
        <begin position="175"/>
        <end position="202"/>
    </location>
</feature>
<sequence>MKKTPPVENLINVMARLRHPTEGCPWDREQTFSSVAPYTIEEAYEVSDAIERNDMSALKEELGDLLLQIVFHSRIAEESGDFDFNEVAQSITDKMIRRHPHVFGEEKQRTRQFHGDEWEAQKKRERAEKAQRRGDTIPSILDDVALAFPALMRAEKLGKRAAKAGFEWPEIEPFFEKINEEILELRNELNEKEISKELVEEELGDILLSIVTLARHLKVDAELALRSSNDKFESRFRFVEKQLAEKGKIPEETSLAEYEALWQEAKKSKQV</sequence>
<dbReference type="InterPro" id="IPR048015">
    <property type="entry name" value="NTP-PPase_MazG-like_N"/>
</dbReference>
<evidence type="ECO:0000259" key="3">
    <source>
        <dbReference type="Pfam" id="PF03819"/>
    </source>
</evidence>
<dbReference type="SUPFAM" id="SSF101386">
    <property type="entry name" value="all-alpha NTP pyrophosphatases"/>
    <property type="match status" value="2"/>
</dbReference>
<dbReference type="EMBL" id="UINC01001328">
    <property type="protein sequence ID" value="SUZ77765.1"/>
    <property type="molecule type" value="Genomic_DNA"/>
</dbReference>
<dbReference type="PANTHER" id="PTHR30522:SF0">
    <property type="entry name" value="NUCLEOSIDE TRIPHOSPHATE PYROPHOSPHOHYDROLASE"/>
    <property type="match status" value="1"/>
</dbReference>
<dbReference type="CDD" id="cd11528">
    <property type="entry name" value="NTP-PPase_MazG_Nterm"/>
    <property type="match status" value="1"/>
</dbReference>